<evidence type="ECO:0000313" key="7">
    <source>
        <dbReference type="EMBL" id="CAB0035938.1"/>
    </source>
</evidence>
<dbReference type="InterPro" id="IPR037321">
    <property type="entry name" value="KIN17-like"/>
</dbReference>
<name>A0A6H5ID15_9HYME</name>
<dbReference type="InterPro" id="IPR013087">
    <property type="entry name" value="Znf_C2H2_type"/>
</dbReference>
<dbReference type="Pfam" id="PF25095">
    <property type="entry name" value="C2H2-zf_KIN17"/>
    <property type="match status" value="1"/>
</dbReference>
<dbReference type="PANTHER" id="PTHR12805">
    <property type="entry name" value="KIN17 KIN, ANTIGENIC DETERMINANT OF RECA PROTEIN HOMOLOG"/>
    <property type="match status" value="1"/>
</dbReference>
<dbReference type="InterPro" id="IPR036236">
    <property type="entry name" value="Znf_C2H2_sf"/>
</dbReference>
<dbReference type="FunFam" id="1.10.10.2030:FF:000001">
    <property type="entry name" value="DNA/RNA-binding protein KIN17, putative"/>
    <property type="match status" value="1"/>
</dbReference>
<comment type="similarity">
    <text evidence="1">Belongs to the KIN17 family.</text>
</comment>
<organism evidence="7 8">
    <name type="scientific">Trichogramma brassicae</name>
    <dbReference type="NCBI Taxonomy" id="86971"/>
    <lineage>
        <taxon>Eukaryota</taxon>
        <taxon>Metazoa</taxon>
        <taxon>Ecdysozoa</taxon>
        <taxon>Arthropoda</taxon>
        <taxon>Hexapoda</taxon>
        <taxon>Insecta</taxon>
        <taxon>Pterygota</taxon>
        <taxon>Neoptera</taxon>
        <taxon>Endopterygota</taxon>
        <taxon>Hymenoptera</taxon>
        <taxon>Apocrita</taxon>
        <taxon>Proctotrupomorpha</taxon>
        <taxon>Chalcidoidea</taxon>
        <taxon>Trichogrammatidae</taxon>
        <taxon>Trichogramma</taxon>
    </lineage>
</organism>
<keyword evidence="5" id="KW-0175">Coiled coil</keyword>
<reference evidence="7 8" key="1">
    <citation type="submission" date="2020-02" db="EMBL/GenBank/DDBJ databases">
        <authorList>
            <person name="Ferguson B K."/>
        </authorList>
    </citation>
    <scope>NUCLEOTIDE SEQUENCE [LARGE SCALE GENOMIC DNA]</scope>
</reference>
<dbReference type="Gene3D" id="1.10.10.2030">
    <property type="entry name" value="DNA/RNA-binding protein Kin17, conserved domain"/>
    <property type="match status" value="1"/>
</dbReference>
<evidence type="ECO:0000256" key="3">
    <source>
        <dbReference type="ARBA" id="ARBA00022771"/>
    </source>
</evidence>
<evidence type="ECO:0000256" key="5">
    <source>
        <dbReference type="SAM" id="Coils"/>
    </source>
</evidence>
<dbReference type="Proteomes" id="UP000479190">
    <property type="component" value="Unassembled WGS sequence"/>
</dbReference>
<dbReference type="InterPro" id="IPR056767">
    <property type="entry name" value="C2H2-Znf_KIN17"/>
</dbReference>
<dbReference type="GO" id="GO:0005634">
    <property type="term" value="C:nucleus"/>
    <property type="evidence" value="ECO:0007669"/>
    <property type="project" value="TreeGrafter"/>
</dbReference>
<dbReference type="InterPro" id="IPR038254">
    <property type="entry name" value="KIN17_WH-like_sf"/>
</dbReference>
<dbReference type="InterPro" id="IPR019447">
    <property type="entry name" value="DNA/RNA-bd_Kin17_WH-like_dom"/>
</dbReference>
<evidence type="ECO:0000256" key="4">
    <source>
        <dbReference type="ARBA" id="ARBA00022833"/>
    </source>
</evidence>
<evidence type="ECO:0000256" key="2">
    <source>
        <dbReference type="ARBA" id="ARBA00022723"/>
    </source>
</evidence>
<keyword evidence="3" id="KW-0863">Zinc-finger</keyword>
<protein>
    <recommendedName>
        <fullName evidence="6">C2H2-type domain-containing protein</fullName>
    </recommendedName>
</protein>
<dbReference type="PANTHER" id="PTHR12805:SF0">
    <property type="entry name" value="DNA_RNA-BINDING PROTEIN KIN17"/>
    <property type="match status" value="1"/>
</dbReference>
<keyword evidence="8" id="KW-1185">Reference proteome</keyword>
<dbReference type="GO" id="GO:0006974">
    <property type="term" value="P:DNA damage response"/>
    <property type="evidence" value="ECO:0007669"/>
    <property type="project" value="TreeGrafter"/>
</dbReference>
<evidence type="ECO:0000313" key="8">
    <source>
        <dbReference type="Proteomes" id="UP000479190"/>
    </source>
</evidence>
<dbReference type="SUPFAM" id="SSF57667">
    <property type="entry name" value="beta-beta-alpha zinc fingers"/>
    <property type="match status" value="1"/>
</dbReference>
<dbReference type="OrthoDB" id="10266249at2759"/>
<evidence type="ECO:0000256" key="1">
    <source>
        <dbReference type="ARBA" id="ARBA00008517"/>
    </source>
</evidence>
<dbReference type="GO" id="GO:0003690">
    <property type="term" value="F:double-stranded DNA binding"/>
    <property type="evidence" value="ECO:0007669"/>
    <property type="project" value="TreeGrafter"/>
</dbReference>
<dbReference type="GO" id="GO:0006260">
    <property type="term" value="P:DNA replication"/>
    <property type="evidence" value="ECO:0007669"/>
    <property type="project" value="TreeGrafter"/>
</dbReference>
<keyword evidence="2" id="KW-0479">Metal-binding</keyword>
<feature type="coiled-coil region" evidence="5">
    <location>
        <begin position="132"/>
        <end position="182"/>
    </location>
</feature>
<dbReference type="GO" id="GO:0008270">
    <property type="term" value="F:zinc ion binding"/>
    <property type="evidence" value="ECO:0007669"/>
    <property type="project" value="UniProtKB-KW"/>
</dbReference>
<proteinExistence type="inferred from homology"/>
<gene>
    <name evidence="7" type="ORF">TBRA_LOCUS7821</name>
</gene>
<accession>A0A6H5ID15</accession>
<evidence type="ECO:0000259" key="6">
    <source>
        <dbReference type="PROSITE" id="PS00028"/>
    </source>
</evidence>
<keyword evidence="4" id="KW-0862">Zinc</keyword>
<dbReference type="SMART" id="SM01253">
    <property type="entry name" value="Kin17_mid"/>
    <property type="match status" value="1"/>
</dbReference>
<dbReference type="EMBL" id="CADCXV010000805">
    <property type="protein sequence ID" value="CAB0035938.1"/>
    <property type="molecule type" value="Genomic_DNA"/>
</dbReference>
<dbReference type="PROSITE" id="PS00028">
    <property type="entry name" value="ZINC_FINGER_C2H2_1"/>
    <property type="match status" value="1"/>
</dbReference>
<dbReference type="AlphaFoldDB" id="A0A6H5ID15"/>
<dbReference type="Pfam" id="PF10357">
    <property type="entry name" value="WH_KIN17"/>
    <property type="match status" value="1"/>
</dbReference>
<sequence>MKGLQKLKYFCQMCAKQCRDANAFKCHTTSESHFRKMELFREQAHEYLKQFSEQFVRDFLEVVRRQFGSKRVSANRVYQDYIAERNHVHMNSTHWTTLSDFVKYLGKTGKCVVDETEKGWFITYIDRHPETIAALEKQKKKKNRDAMMIKKKEKSRRDDDCMKNLMKRADELRNSIVAAAAAAADCFKKPLERKLNQPVIINMKFKPLNRKLNLSNPLKGSKRA</sequence>
<feature type="domain" description="C2H2-type" evidence="6">
    <location>
        <begin position="11"/>
        <end position="33"/>
    </location>
</feature>